<dbReference type="GeneID" id="78255948"/>
<evidence type="ECO:0000313" key="3">
    <source>
        <dbReference type="EMBL" id="HBU52975.1"/>
    </source>
</evidence>
<dbReference type="AlphaFoldDB" id="A0A075P8J9"/>
<gene>
    <name evidence="3" type="ORF">DEB45_17120</name>
    <name evidence="2" type="ORF">EP13_13655</name>
</gene>
<keyword evidence="4" id="KW-1185">Reference proteome</keyword>
<name>A0A075P8J9_9ALTE</name>
<protein>
    <submittedName>
        <fullName evidence="2">Uncharacterized protein</fullName>
    </submittedName>
</protein>
<dbReference type="KEGG" id="aaus:EP12_14280"/>
<dbReference type="Proteomes" id="UP000264779">
    <property type="component" value="Unassembled WGS sequence"/>
</dbReference>
<reference evidence="2 4" key="1">
    <citation type="submission" date="2014-06" db="EMBL/GenBank/DDBJ databases">
        <title>Genomes of Alteromonas australica, a world apart.</title>
        <authorList>
            <person name="Gonzaga A."/>
            <person name="Lopez-Perez M."/>
            <person name="Rodriguez-Valera F."/>
        </authorList>
    </citation>
    <scope>NUCLEOTIDE SEQUENCE [LARGE SCALE GENOMIC DNA]</scope>
    <source>
        <strain evidence="2 4">H 17</strain>
    </source>
</reference>
<keyword evidence="1" id="KW-0472">Membrane</keyword>
<dbReference type="Proteomes" id="UP000056090">
    <property type="component" value="Chromosome"/>
</dbReference>
<evidence type="ECO:0000256" key="1">
    <source>
        <dbReference type="SAM" id="Phobius"/>
    </source>
</evidence>
<sequence length="124" mass="14256">MTTNSDDEIKRYLKQQSQELDSMLGEGLTDYLKLGFDSRFSGLMKLGYAIAIALSIVLFYCGYQFFTAPGADQVFWGVLLIVSFNAQVATKLWIFMQTNRNMLSKEMRMMEVRQRAWVEAKGLQ</sequence>
<dbReference type="KEGG" id="aal:EP13_13655"/>
<dbReference type="PATRIC" id="fig|589873.4.peg.3087"/>
<keyword evidence="1" id="KW-0812">Transmembrane</keyword>
<dbReference type="EMBL" id="DONK01000266">
    <property type="protein sequence ID" value="HBU52975.1"/>
    <property type="molecule type" value="Genomic_DNA"/>
</dbReference>
<dbReference type="RefSeq" id="WP_044057720.1">
    <property type="nucleotide sequence ID" value="NZ_CALBIY010000069.1"/>
</dbReference>
<reference evidence="3 5" key="2">
    <citation type="journal article" date="2018" name="Nat. Biotechnol.">
        <title>A standardized bacterial taxonomy based on genome phylogeny substantially revises the tree of life.</title>
        <authorList>
            <person name="Parks D.H."/>
            <person name="Chuvochina M."/>
            <person name="Waite D.W."/>
            <person name="Rinke C."/>
            <person name="Skarshewski A."/>
            <person name="Chaumeil P.A."/>
            <person name="Hugenholtz P."/>
        </authorList>
    </citation>
    <scope>NUCLEOTIDE SEQUENCE [LARGE SCALE GENOMIC DNA]</scope>
    <source>
        <strain evidence="3">UBA11621</strain>
    </source>
</reference>
<dbReference type="InterPro" id="IPR046659">
    <property type="entry name" value="DUF6768"/>
</dbReference>
<evidence type="ECO:0000313" key="4">
    <source>
        <dbReference type="Proteomes" id="UP000056090"/>
    </source>
</evidence>
<accession>A0A075P8J9</accession>
<organism evidence="2 4">
    <name type="scientific">Alteromonas australica</name>
    <dbReference type="NCBI Taxonomy" id="589873"/>
    <lineage>
        <taxon>Bacteria</taxon>
        <taxon>Pseudomonadati</taxon>
        <taxon>Pseudomonadota</taxon>
        <taxon>Gammaproteobacteria</taxon>
        <taxon>Alteromonadales</taxon>
        <taxon>Alteromonadaceae</taxon>
        <taxon>Alteromonas/Salinimonas group</taxon>
        <taxon>Alteromonas</taxon>
    </lineage>
</organism>
<keyword evidence="1" id="KW-1133">Transmembrane helix</keyword>
<feature type="transmembrane region" description="Helical" evidence="1">
    <location>
        <begin position="74"/>
        <end position="95"/>
    </location>
</feature>
<proteinExistence type="predicted"/>
<feature type="transmembrane region" description="Helical" evidence="1">
    <location>
        <begin position="46"/>
        <end position="68"/>
    </location>
</feature>
<evidence type="ECO:0000313" key="5">
    <source>
        <dbReference type="Proteomes" id="UP000264779"/>
    </source>
</evidence>
<dbReference type="EMBL" id="CP008849">
    <property type="protein sequence ID" value="AIF99647.1"/>
    <property type="molecule type" value="Genomic_DNA"/>
</dbReference>
<dbReference type="OrthoDB" id="5770822at2"/>
<dbReference type="eggNOG" id="ENOG50333QD">
    <property type="taxonomic scope" value="Bacteria"/>
</dbReference>
<dbReference type="Pfam" id="PF20556">
    <property type="entry name" value="DUF6768"/>
    <property type="match status" value="1"/>
</dbReference>
<evidence type="ECO:0000313" key="2">
    <source>
        <dbReference type="EMBL" id="AIF99647.1"/>
    </source>
</evidence>